<dbReference type="GO" id="GO:0036064">
    <property type="term" value="C:ciliary basal body"/>
    <property type="evidence" value="ECO:0007669"/>
    <property type="project" value="TreeGrafter"/>
</dbReference>
<comment type="caution">
    <text evidence="3">The sequence shown here is derived from an EMBL/GenBank/DDBJ whole genome shotgun (WGS) entry which is preliminary data.</text>
</comment>
<evidence type="ECO:0000313" key="4">
    <source>
        <dbReference type="Proteomes" id="UP001201812"/>
    </source>
</evidence>
<feature type="region of interest" description="Disordered" evidence="2">
    <location>
        <begin position="185"/>
        <end position="205"/>
    </location>
</feature>
<feature type="compositionally biased region" description="Polar residues" evidence="2">
    <location>
        <begin position="484"/>
        <end position="502"/>
    </location>
</feature>
<gene>
    <name evidence="3" type="ORF">DdX_02285</name>
</gene>
<feature type="compositionally biased region" description="Basic and acidic residues" evidence="2">
    <location>
        <begin position="455"/>
        <end position="483"/>
    </location>
</feature>
<dbReference type="Proteomes" id="UP001201812">
    <property type="component" value="Unassembled WGS sequence"/>
</dbReference>
<evidence type="ECO:0000256" key="2">
    <source>
        <dbReference type="SAM" id="MobiDB-lite"/>
    </source>
</evidence>
<dbReference type="PANTHER" id="PTHR31516">
    <property type="entry name" value="STABILIZER OF AXONEMAL MICROTUBULES 2"/>
    <property type="match status" value="1"/>
</dbReference>
<dbReference type="GO" id="GO:0005879">
    <property type="term" value="C:axonemal microtubule"/>
    <property type="evidence" value="ECO:0007669"/>
    <property type="project" value="TreeGrafter"/>
</dbReference>
<dbReference type="PANTHER" id="PTHR31516:SF17">
    <property type="entry name" value="STABILIZER OF AXONEMAL MICROTUBULES 2"/>
    <property type="match status" value="1"/>
</dbReference>
<feature type="region of interest" description="Disordered" evidence="2">
    <location>
        <begin position="429"/>
        <end position="523"/>
    </location>
</feature>
<organism evidence="3 4">
    <name type="scientific">Ditylenchus destructor</name>
    <dbReference type="NCBI Taxonomy" id="166010"/>
    <lineage>
        <taxon>Eukaryota</taxon>
        <taxon>Metazoa</taxon>
        <taxon>Ecdysozoa</taxon>
        <taxon>Nematoda</taxon>
        <taxon>Chromadorea</taxon>
        <taxon>Rhabditida</taxon>
        <taxon>Tylenchina</taxon>
        <taxon>Tylenchomorpha</taxon>
        <taxon>Sphaerularioidea</taxon>
        <taxon>Anguinidae</taxon>
        <taxon>Anguininae</taxon>
        <taxon>Ditylenchus</taxon>
    </lineage>
</organism>
<accession>A0AAD4NC86</accession>
<dbReference type="EMBL" id="JAKKPZ010000002">
    <property type="protein sequence ID" value="KAI1725618.1"/>
    <property type="molecule type" value="Genomic_DNA"/>
</dbReference>
<proteinExistence type="inferred from homology"/>
<feature type="compositionally biased region" description="Basic and acidic residues" evidence="2">
    <location>
        <begin position="503"/>
        <end position="513"/>
    </location>
</feature>
<feature type="region of interest" description="Disordered" evidence="2">
    <location>
        <begin position="602"/>
        <end position="642"/>
    </location>
</feature>
<protein>
    <submittedName>
        <fullName evidence="3">Titin-like</fullName>
    </submittedName>
</protein>
<dbReference type="AlphaFoldDB" id="A0AAD4NC86"/>
<name>A0AAD4NC86_9BILA</name>
<feature type="region of interest" description="Disordered" evidence="2">
    <location>
        <begin position="656"/>
        <end position="676"/>
    </location>
</feature>
<keyword evidence="4" id="KW-1185">Reference proteome</keyword>
<dbReference type="GO" id="GO:0008017">
    <property type="term" value="F:microtubule binding"/>
    <property type="evidence" value="ECO:0007669"/>
    <property type="project" value="InterPro"/>
</dbReference>
<comment type="similarity">
    <text evidence="1">Belongs to the FAM154 family.</text>
</comment>
<evidence type="ECO:0000313" key="3">
    <source>
        <dbReference type="EMBL" id="KAI1725618.1"/>
    </source>
</evidence>
<evidence type="ECO:0000256" key="1">
    <source>
        <dbReference type="ARBA" id="ARBA00008738"/>
    </source>
</evidence>
<reference evidence="3" key="1">
    <citation type="submission" date="2022-01" db="EMBL/GenBank/DDBJ databases">
        <title>Genome Sequence Resource for Two Populations of Ditylenchus destructor, the Migratory Endoparasitic Phytonematode.</title>
        <authorList>
            <person name="Zhang H."/>
            <person name="Lin R."/>
            <person name="Xie B."/>
        </authorList>
    </citation>
    <scope>NUCLEOTIDE SEQUENCE</scope>
    <source>
        <strain evidence="3">BazhouSP</strain>
    </source>
</reference>
<feature type="compositionally biased region" description="Basic and acidic residues" evidence="2">
    <location>
        <begin position="431"/>
        <end position="445"/>
    </location>
</feature>
<dbReference type="GO" id="GO:0005814">
    <property type="term" value="C:centriole"/>
    <property type="evidence" value="ECO:0007669"/>
    <property type="project" value="TreeGrafter"/>
</dbReference>
<feature type="compositionally biased region" description="Basic and acidic residues" evidence="2">
    <location>
        <begin position="602"/>
        <end position="613"/>
    </location>
</feature>
<feature type="compositionally biased region" description="Basic and acidic residues" evidence="2">
    <location>
        <begin position="664"/>
        <end position="676"/>
    </location>
</feature>
<dbReference type="InterPro" id="IPR033336">
    <property type="entry name" value="SAXO1/2"/>
</dbReference>
<dbReference type="GO" id="GO:0036126">
    <property type="term" value="C:sperm flagellum"/>
    <property type="evidence" value="ECO:0007669"/>
    <property type="project" value="TreeGrafter"/>
</dbReference>
<feature type="compositionally biased region" description="Basic and acidic residues" evidence="2">
    <location>
        <begin position="186"/>
        <end position="205"/>
    </location>
</feature>
<feature type="compositionally biased region" description="Basic and acidic residues" evidence="2">
    <location>
        <begin position="620"/>
        <end position="642"/>
    </location>
</feature>
<sequence>MVVERHGPKCICEICTCGRHQCPHDRNTSNIQLGHGTEVGSQFHRKEYAVASTAQRAQQSKVPHGELSIDNFGIDNGRTSVDSSPQTQFNRRHKSDYDLKQSAIDARQRFITSAALRKRGQNSQIELSRGEAPILRTTYRNQTDAVDQMHNSHNYERAQLIRPPRNSEIFATISRDQPLTSVNRSEYGEKRTERQEVRRPKSSDLWKTEGKFDTNTVSKSEYIAKKGDRYQVERPKEAGVLGATNDDMSLYRQTSNLSDYGPKRAEKHMVSRPMDSDIFKNGNYLEKTTVNRSEYTGAPGDRYDVKRHTSSEIWKTSGPLESSTVNRDDYSHTKGERFEIKRNKDSDVLKGSGTFARESTNLSDYKPKQVERSQPVRQGTSEIWKRSGKVESSTVSRNDYAAAKGERFDVVRPKDAGALHSQGIVTLIESSTKHDYQPKKGERLPARRPPTSEIWKNKGQIESKSVNRHDYSNTKGERFERSIPQDSQRSGPVESTSITRQEYSTKRSEREPADIGDVGTRSSTIHKMEYVPKKGDRYEPVLPQDSNILGSDRTMLLESHTKAEYKAKAGERYQLERPKPSEIWKNDGIMESMTVNRAEYDAKTGEREPHHVPQDSNFLKSDEKFNGETHFTREFQRKTGERAEIRKPEISDIWKTEGTMESSSVHRQEYAPKPGGERYELMKPKDSDIFQHEGSFIDETLAELEPKKGERFETKRPETSDIWKKEGVMDGTSVTQDEYIHKIADRSGMHYPIHSLTLGEHADESLSRSVTHDDFQQKFGERYSPIRGYPSDLSLGDSNALFDGRSLTHDDFGLKSVEKSQPIRHSSQLQINPEASFDTSTVYQDTFQGSPGVHSERRKPVRPSTALQLAGDRELISAYEREFQNKMEPCIAGELVESVKKGHSVTAHFEFEKVDKGHHLYKSKPGVDITIN</sequence>